<dbReference type="RefSeq" id="WP_124845723.1">
    <property type="nucleotide sequence ID" value="NZ_JAUNKP010000037.1"/>
</dbReference>
<dbReference type="NCBIfam" id="TIGR02937">
    <property type="entry name" value="sigma70-ECF"/>
    <property type="match status" value="1"/>
</dbReference>
<reference evidence="8 9" key="1">
    <citation type="submission" date="2018-11" db="EMBL/GenBank/DDBJ databases">
        <title>Genomes From Bacteria Associated with the Canine Oral Cavity: a Test Case for Automated Genome-Based Taxonomic Assignment.</title>
        <authorList>
            <person name="Coil D.A."/>
            <person name="Jospin G."/>
            <person name="Darling A.E."/>
            <person name="Wallis C."/>
            <person name="Davis I.J."/>
            <person name="Harris S."/>
            <person name="Eisen J.A."/>
            <person name="Holcombe L.J."/>
            <person name="O'Flynn C."/>
        </authorList>
    </citation>
    <scope>NUCLEOTIDE SEQUENCE [LARGE SCALE GENOMIC DNA]</scope>
    <source>
        <strain evidence="8 9">OH887_COT-365</strain>
    </source>
</reference>
<keyword evidence="4" id="KW-0238">DNA-binding</keyword>
<feature type="domain" description="RNA polymerase sigma-70 region 2" evidence="6">
    <location>
        <begin position="15"/>
        <end position="81"/>
    </location>
</feature>
<keyword evidence="3" id="KW-0731">Sigma factor</keyword>
<protein>
    <submittedName>
        <fullName evidence="8">SigE family RNA polymerase sigma factor</fullName>
    </submittedName>
</protein>
<dbReference type="SUPFAM" id="SSF88946">
    <property type="entry name" value="Sigma2 domain of RNA polymerase sigma factors"/>
    <property type="match status" value="1"/>
</dbReference>
<dbReference type="InterPro" id="IPR014284">
    <property type="entry name" value="RNA_pol_sigma-70_dom"/>
</dbReference>
<dbReference type="PANTHER" id="PTHR43133">
    <property type="entry name" value="RNA POLYMERASE ECF-TYPE SIGMA FACTO"/>
    <property type="match status" value="1"/>
</dbReference>
<organism evidence="8 9">
    <name type="scientific">Arachnia propionica</name>
    <dbReference type="NCBI Taxonomy" id="1750"/>
    <lineage>
        <taxon>Bacteria</taxon>
        <taxon>Bacillati</taxon>
        <taxon>Actinomycetota</taxon>
        <taxon>Actinomycetes</taxon>
        <taxon>Propionibacteriales</taxon>
        <taxon>Propionibacteriaceae</taxon>
        <taxon>Arachnia</taxon>
    </lineage>
</organism>
<keyword evidence="2" id="KW-0805">Transcription regulation</keyword>
<dbReference type="InterPro" id="IPR013324">
    <property type="entry name" value="RNA_pol_sigma_r3/r4-like"/>
</dbReference>
<evidence type="ECO:0000256" key="1">
    <source>
        <dbReference type="ARBA" id="ARBA00010641"/>
    </source>
</evidence>
<evidence type="ECO:0000259" key="7">
    <source>
        <dbReference type="Pfam" id="PF08281"/>
    </source>
</evidence>
<dbReference type="InterPro" id="IPR007627">
    <property type="entry name" value="RNA_pol_sigma70_r2"/>
</dbReference>
<evidence type="ECO:0000256" key="5">
    <source>
        <dbReference type="ARBA" id="ARBA00023163"/>
    </source>
</evidence>
<dbReference type="CDD" id="cd06171">
    <property type="entry name" value="Sigma70_r4"/>
    <property type="match status" value="1"/>
</dbReference>
<dbReference type="GO" id="GO:0003677">
    <property type="term" value="F:DNA binding"/>
    <property type="evidence" value="ECO:0007669"/>
    <property type="project" value="UniProtKB-KW"/>
</dbReference>
<dbReference type="EMBL" id="RQZG01000018">
    <property type="protein sequence ID" value="RRD03631.1"/>
    <property type="molecule type" value="Genomic_DNA"/>
</dbReference>
<dbReference type="InterPro" id="IPR013325">
    <property type="entry name" value="RNA_pol_sigma_r2"/>
</dbReference>
<dbReference type="Gene3D" id="1.10.1740.10">
    <property type="match status" value="1"/>
</dbReference>
<dbReference type="Pfam" id="PF08281">
    <property type="entry name" value="Sigma70_r4_2"/>
    <property type="match status" value="1"/>
</dbReference>
<dbReference type="Gene3D" id="1.10.10.10">
    <property type="entry name" value="Winged helix-like DNA-binding domain superfamily/Winged helix DNA-binding domain"/>
    <property type="match status" value="1"/>
</dbReference>
<evidence type="ECO:0000313" key="8">
    <source>
        <dbReference type="EMBL" id="RRD03631.1"/>
    </source>
</evidence>
<sequence length="174" mass="19452">MSTRAEIQEHFSEFVVEHLDVLVRIARSLTGNADAADDLAQSALEKAYRSWPRVMTMAEPLAYVRRILVNSAYDAWRRKTRFQRIFGVRAEVDDPPATARWGRSEATVDSLSEIDALMAPLTDKERAVVSLRFLLGLTEAETAHELGIAVGTVKSTASRALKRMRVAEHQRSGV</sequence>
<gene>
    <name evidence="8" type="ORF">EII34_13680</name>
</gene>
<dbReference type="GO" id="GO:0006352">
    <property type="term" value="P:DNA-templated transcription initiation"/>
    <property type="evidence" value="ECO:0007669"/>
    <property type="project" value="InterPro"/>
</dbReference>
<dbReference type="InterPro" id="IPR036388">
    <property type="entry name" value="WH-like_DNA-bd_sf"/>
</dbReference>
<dbReference type="InterPro" id="IPR039425">
    <property type="entry name" value="RNA_pol_sigma-70-like"/>
</dbReference>
<dbReference type="AlphaFoldDB" id="A0A3P1T2F3"/>
<dbReference type="SUPFAM" id="SSF88659">
    <property type="entry name" value="Sigma3 and sigma4 domains of RNA polymerase sigma factors"/>
    <property type="match status" value="1"/>
</dbReference>
<evidence type="ECO:0000256" key="2">
    <source>
        <dbReference type="ARBA" id="ARBA00023015"/>
    </source>
</evidence>
<dbReference type="Pfam" id="PF04542">
    <property type="entry name" value="Sigma70_r2"/>
    <property type="match status" value="1"/>
</dbReference>
<evidence type="ECO:0000259" key="6">
    <source>
        <dbReference type="Pfam" id="PF04542"/>
    </source>
</evidence>
<dbReference type="OrthoDB" id="3692620at2"/>
<comment type="similarity">
    <text evidence="1">Belongs to the sigma-70 factor family. ECF subfamily.</text>
</comment>
<evidence type="ECO:0000256" key="3">
    <source>
        <dbReference type="ARBA" id="ARBA00023082"/>
    </source>
</evidence>
<keyword evidence="5" id="KW-0804">Transcription</keyword>
<proteinExistence type="inferred from homology"/>
<evidence type="ECO:0000313" key="9">
    <source>
        <dbReference type="Proteomes" id="UP000280819"/>
    </source>
</evidence>
<comment type="caution">
    <text evidence="8">The sequence shown here is derived from an EMBL/GenBank/DDBJ whole genome shotgun (WGS) entry which is preliminary data.</text>
</comment>
<feature type="domain" description="RNA polymerase sigma factor 70 region 4 type 2" evidence="7">
    <location>
        <begin position="113"/>
        <end position="164"/>
    </location>
</feature>
<name>A0A3P1T2F3_9ACTN</name>
<dbReference type="GO" id="GO:0016987">
    <property type="term" value="F:sigma factor activity"/>
    <property type="evidence" value="ECO:0007669"/>
    <property type="project" value="UniProtKB-KW"/>
</dbReference>
<evidence type="ECO:0000256" key="4">
    <source>
        <dbReference type="ARBA" id="ARBA00023125"/>
    </source>
</evidence>
<dbReference type="InterPro" id="IPR013249">
    <property type="entry name" value="RNA_pol_sigma70_r4_t2"/>
</dbReference>
<dbReference type="Proteomes" id="UP000280819">
    <property type="component" value="Unassembled WGS sequence"/>
</dbReference>
<dbReference type="PANTHER" id="PTHR43133:SF50">
    <property type="entry name" value="ECF RNA POLYMERASE SIGMA FACTOR SIGM"/>
    <property type="match status" value="1"/>
</dbReference>
<accession>A0A3P1T2F3</accession>